<accession>A0A2N3NID7</accession>
<feature type="compositionally biased region" description="Low complexity" evidence="1">
    <location>
        <begin position="485"/>
        <end position="495"/>
    </location>
</feature>
<feature type="compositionally biased region" description="Polar residues" evidence="1">
    <location>
        <begin position="1741"/>
        <end position="1761"/>
    </location>
</feature>
<evidence type="ECO:0000256" key="1">
    <source>
        <dbReference type="SAM" id="MobiDB-lite"/>
    </source>
</evidence>
<dbReference type="GO" id="GO:0034967">
    <property type="term" value="C:Set3 complex"/>
    <property type="evidence" value="ECO:0007669"/>
    <property type="project" value="TreeGrafter"/>
</dbReference>
<dbReference type="Proteomes" id="UP000233524">
    <property type="component" value="Unassembled WGS sequence"/>
</dbReference>
<dbReference type="SUPFAM" id="SSF46689">
    <property type="entry name" value="Homeodomain-like"/>
    <property type="match status" value="2"/>
</dbReference>
<feature type="region of interest" description="Disordered" evidence="1">
    <location>
        <begin position="205"/>
        <end position="327"/>
    </location>
</feature>
<feature type="compositionally biased region" description="Basic and acidic residues" evidence="1">
    <location>
        <begin position="1425"/>
        <end position="1450"/>
    </location>
</feature>
<keyword evidence="4" id="KW-1185">Reference proteome</keyword>
<feature type="compositionally biased region" description="Basic residues" evidence="1">
    <location>
        <begin position="831"/>
        <end position="847"/>
    </location>
</feature>
<feature type="compositionally biased region" description="Gly residues" evidence="1">
    <location>
        <begin position="902"/>
        <end position="912"/>
    </location>
</feature>
<comment type="caution">
    <text evidence="3">The sequence shown here is derived from an EMBL/GenBank/DDBJ whole genome shotgun (WGS) entry which is preliminary data.</text>
</comment>
<proteinExistence type="predicted"/>
<dbReference type="GO" id="GO:0006357">
    <property type="term" value="P:regulation of transcription by RNA polymerase II"/>
    <property type="evidence" value="ECO:0007669"/>
    <property type="project" value="TreeGrafter"/>
</dbReference>
<dbReference type="PROSITE" id="PS51293">
    <property type="entry name" value="SANT"/>
    <property type="match status" value="1"/>
</dbReference>
<dbReference type="VEuPathDB" id="FungiDB:jhhlp_001469"/>
<dbReference type="SMART" id="SM00717">
    <property type="entry name" value="SANT"/>
    <property type="match status" value="2"/>
</dbReference>
<dbReference type="EMBL" id="NLAX01000004">
    <property type="protein sequence ID" value="PKS12171.1"/>
    <property type="molecule type" value="Genomic_DNA"/>
</dbReference>
<dbReference type="CDD" id="cd00167">
    <property type="entry name" value="SANT"/>
    <property type="match status" value="2"/>
</dbReference>
<organism evidence="3 4">
    <name type="scientific">Lomentospora prolificans</name>
    <dbReference type="NCBI Taxonomy" id="41688"/>
    <lineage>
        <taxon>Eukaryota</taxon>
        <taxon>Fungi</taxon>
        <taxon>Dikarya</taxon>
        <taxon>Ascomycota</taxon>
        <taxon>Pezizomycotina</taxon>
        <taxon>Sordariomycetes</taxon>
        <taxon>Hypocreomycetidae</taxon>
        <taxon>Microascales</taxon>
        <taxon>Microascaceae</taxon>
        <taxon>Lomentospora</taxon>
    </lineage>
</organism>
<feature type="compositionally biased region" description="Pro residues" evidence="1">
    <location>
        <begin position="1037"/>
        <end position="1048"/>
    </location>
</feature>
<feature type="compositionally biased region" description="Low complexity" evidence="1">
    <location>
        <begin position="1670"/>
        <end position="1680"/>
    </location>
</feature>
<dbReference type="PANTHER" id="PTHR13992">
    <property type="entry name" value="NUCLEAR RECEPTOR CO-REPRESSOR RELATED NCOR"/>
    <property type="match status" value="1"/>
</dbReference>
<name>A0A2N3NID7_9PEZI</name>
<feature type="compositionally biased region" description="Basic and acidic residues" evidence="1">
    <location>
        <begin position="277"/>
        <end position="292"/>
    </location>
</feature>
<feature type="region of interest" description="Disordered" evidence="1">
    <location>
        <begin position="452"/>
        <end position="574"/>
    </location>
</feature>
<feature type="compositionally biased region" description="Low complexity" evidence="1">
    <location>
        <begin position="1565"/>
        <end position="1576"/>
    </location>
</feature>
<feature type="compositionally biased region" description="Basic and acidic residues" evidence="1">
    <location>
        <begin position="218"/>
        <end position="243"/>
    </location>
</feature>
<feature type="compositionally biased region" description="Basic and acidic residues" evidence="1">
    <location>
        <begin position="690"/>
        <end position="702"/>
    </location>
</feature>
<feature type="compositionally biased region" description="Polar residues" evidence="1">
    <location>
        <begin position="244"/>
        <end position="256"/>
    </location>
</feature>
<feature type="compositionally biased region" description="Pro residues" evidence="1">
    <location>
        <begin position="1716"/>
        <end position="1729"/>
    </location>
</feature>
<feature type="compositionally biased region" description="Polar residues" evidence="1">
    <location>
        <begin position="1178"/>
        <end position="1200"/>
    </location>
</feature>
<dbReference type="Pfam" id="PF00249">
    <property type="entry name" value="Myb_DNA-binding"/>
    <property type="match status" value="1"/>
</dbReference>
<feature type="compositionally biased region" description="Basic and acidic residues" evidence="1">
    <location>
        <begin position="1130"/>
        <end position="1142"/>
    </location>
</feature>
<protein>
    <recommendedName>
        <fullName evidence="2">SANT domain-containing protein</fullName>
    </recommendedName>
</protein>
<dbReference type="InterPro" id="IPR009057">
    <property type="entry name" value="Homeodomain-like_sf"/>
</dbReference>
<feature type="compositionally biased region" description="Pro residues" evidence="1">
    <location>
        <begin position="993"/>
        <end position="1014"/>
    </location>
</feature>
<feature type="compositionally biased region" description="Low complexity" evidence="1">
    <location>
        <begin position="1233"/>
        <end position="1252"/>
    </location>
</feature>
<dbReference type="Gene3D" id="1.10.10.60">
    <property type="entry name" value="Homeodomain-like"/>
    <property type="match status" value="1"/>
</dbReference>
<feature type="compositionally biased region" description="Pro residues" evidence="1">
    <location>
        <begin position="1828"/>
        <end position="1840"/>
    </location>
</feature>
<feature type="compositionally biased region" description="Basic and acidic residues" evidence="1">
    <location>
        <begin position="302"/>
        <end position="318"/>
    </location>
</feature>
<gene>
    <name evidence="3" type="ORF">jhhlp_001469</name>
</gene>
<dbReference type="Gene3D" id="1.20.58.1880">
    <property type="match status" value="1"/>
</dbReference>
<reference evidence="3 4" key="1">
    <citation type="journal article" date="2017" name="G3 (Bethesda)">
        <title>First Draft Genome Sequence of the Pathogenic Fungus Lomentospora prolificans (Formerly Scedosporium prolificans).</title>
        <authorList>
            <person name="Luo R."/>
            <person name="Zimin A."/>
            <person name="Workman R."/>
            <person name="Fan Y."/>
            <person name="Pertea G."/>
            <person name="Grossman N."/>
            <person name="Wear M.P."/>
            <person name="Jia B."/>
            <person name="Miller H."/>
            <person name="Casadevall A."/>
            <person name="Timp W."/>
            <person name="Zhang S.X."/>
            <person name="Salzberg S.L."/>
        </authorList>
    </citation>
    <scope>NUCLEOTIDE SEQUENCE [LARGE SCALE GENOMIC DNA]</scope>
    <source>
        <strain evidence="3 4">JHH-5317</strain>
    </source>
</reference>
<dbReference type="InterPro" id="IPR001005">
    <property type="entry name" value="SANT/Myb"/>
</dbReference>
<feature type="region of interest" description="Disordered" evidence="1">
    <location>
        <begin position="1377"/>
        <end position="1935"/>
    </location>
</feature>
<dbReference type="OrthoDB" id="10258692at2759"/>
<sequence length="1935" mass="210744">MAVLPPPVLPRQTRLLPALLLREEVSAEEEAVPAVTGILEGVGEGITTIAMALYAVGLRKVAGVETEMIVIGVIGMATSTRVEIATIVTCEIESPGLKSIAAPFRTSNHRRLKTSLRLQSHHPRQHLAPYLRATQVYRRLKPSEESENHHQQDRERCLSDRSLRVAANLKVLRPLNLNPFISQMQVLLYQLARELNQIHLRDHQANNGSIQQRPFPIRQDDSPLEYHRDDEMRPRSSHAKHESQLSPINDKPQQLRRSVPPELGPRPEQGLQLSKTPTDKENRPSAENKDVEMGGVESQQAKPKEQKPVILETTKDPATESSARATTVNKPLLRVPVVRFSLPPKDTASPSEAWESDDEDMGDYFADELTKTETTLRELERKDAPWDVATRFASLSHDMALKIAVEDNQAAPSLGPIPVGLQAKAYVSSGQAIEQFTDVPGVTPRVDFNASIAGEAQQSTTGKLDVEMATTASRPSLPKMEEVDASVSSPSAEVPVKQEAQPGSEDVLMAEAPPAPEVAPNKPDELQTAANQNGVTDQPPATDGAAEQSPDDGSQLPTPPSQVDDDGDETESDDPEAVILDSLRQTMKTPPIDSLPNFHCKPWDKDSKFLKTLDKGDPPLEDFILTRLEKITLERLSEQQEASQIYLQNYRNYLDFTLSNDPVAVKTRDKIFGTSTASESLAAAQASAEQKPEGRGGGRRFATERDLERVIQASIKEDEERKQREIQLQKEKYRSEKEAIIPPMYWDEKQIKDELFWDTSGYVPVDRLVYAWECLPPIDNFTEEEIEQFEKRYMEKPKQWGVIAESVPKRDFKACIQFYYLRKKQLNLKEKLKKQPKRRKKSGRGKQRSSALVSELGNGENETEENNAEATEGGERRRPRRAAAPTFSFEQNNAADSDGVASGSGGRRGNAGGSKTNADGEKVDGRKNRRKTAKDKEPKVAKPNQALAVTPTPGPGRGRSRSNSRAQNAETPTPVGATEASRLPVTHEQPSGIQPPPLDPAQQPPPPPVTPVERPPTAQTSSMADLMAPPSALAPPQLRPDPPPPPAHGPTLTFVQPPVQPQPERRAQSQASSYWSVSEITEFPLLLRAFGTDWSAIANHMGSKTHVMVKNYFVRQKDKNDGWEAMVAEADEKRRRGEKRPDPPPPSTAGSKKRHDHTVSMSRPLPVSVTANPEAPTSADSAQAAKTGSNLPQLANQPFLSRSPMLSLGQGSPGQTPPAHSPQKPVPEHAGVLTPQTQAPPAQPIPTAQLQQEPSKPVHPPQAHPSVPQAMSPGAKPYSFSGDRSGDSLDIAQKAPTMHGTDTPPKRALAPMRPSAGPGPQGTPSVAQPEPQQSKRNIAPMRPAGVESIIQQPDAQSQQSKRAIAPMRPPAADIVMQQPEAQSAQSRRALAPISMAQPQPESQQSVRILAPTRSSTMPQATPHAEPPRDRSKMEVPRPIEQRPMHLKQEPDTVSPAGPYDFATHAPLRPSQPSLDARPASPAKRPEWGPGGYGRAPEPTSAYVMAQPQSDGRPPYGDVTRAQVPPSQPMAAGPTPAPPARAPEPKKSSLMALLNDDPPAAPVPAAPKVVSDVASSSIGTASPQPQKMPGHAAVPPPSSSQLGREQEAGYPYSHSSVAPTPSGMPPLKPYQSPQTQHMSIQRPASVMSQRHEPPPMPSARDYYRQPSYPQHHASTPSTPQPSHHHAPSSHSQPAPVPYQGQSAYPPYGSQPHRSAASPPPSQYPMHPPTSRPLEHAPPSRESWPSSGQSHVPQSPAMMTSGLQKPGWPVNPNPKPMQSHGQPPKSWDPVKGAGPMQASWAPTPPPPQQQHYGAGLRGDPYGTPTSMPQQAPPPSAPTPSSVPPHGHMQSQYAPPAPSSREPMSHYPPYGLRPGQGPSHDVRDPIPGRSYTPVSAYDARGPPPPHGGYGAMADPRDPRDPRMQSQMRPHDRYDQRHH</sequence>
<feature type="compositionally biased region" description="Acidic residues" evidence="1">
    <location>
        <begin position="563"/>
        <end position="574"/>
    </location>
</feature>
<evidence type="ECO:0000313" key="3">
    <source>
        <dbReference type="EMBL" id="PKS12171.1"/>
    </source>
</evidence>
<feature type="compositionally biased region" description="Polar residues" evidence="1">
    <location>
        <begin position="1349"/>
        <end position="1361"/>
    </location>
</feature>
<evidence type="ECO:0000313" key="4">
    <source>
        <dbReference type="Proteomes" id="UP000233524"/>
    </source>
</evidence>
<feature type="compositionally biased region" description="Basic and acidic residues" evidence="1">
    <location>
        <begin position="1911"/>
        <end position="1935"/>
    </location>
</feature>
<feature type="compositionally biased region" description="Polar residues" evidence="1">
    <location>
        <begin position="1396"/>
        <end position="1419"/>
    </location>
</feature>
<evidence type="ECO:0000259" key="2">
    <source>
        <dbReference type="PROSITE" id="PS51293"/>
    </source>
</evidence>
<feature type="region of interest" description="Disordered" evidence="1">
    <location>
        <begin position="831"/>
        <end position="1075"/>
    </location>
</feature>
<feature type="region of interest" description="Disordered" evidence="1">
    <location>
        <begin position="1130"/>
        <end position="1365"/>
    </location>
</feature>
<dbReference type="PANTHER" id="PTHR13992:SF39">
    <property type="entry name" value="SMRTER, ISOFORM G"/>
    <property type="match status" value="1"/>
</dbReference>
<feature type="compositionally biased region" description="Polar residues" evidence="1">
    <location>
        <begin position="1322"/>
        <end position="1336"/>
    </location>
</feature>
<dbReference type="InterPro" id="IPR017884">
    <property type="entry name" value="SANT_dom"/>
</dbReference>
<dbReference type="InterPro" id="IPR051571">
    <property type="entry name" value="N-CoR_corepressor"/>
</dbReference>
<dbReference type="STRING" id="41688.A0A2N3NID7"/>
<feature type="region of interest" description="Disordered" evidence="1">
    <location>
        <begin position="682"/>
        <end position="702"/>
    </location>
</feature>
<feature type="domain" description="SANT" evidence="2">
    <location>
        <begin position="776"/>
        <end position="827"/>
    </location>
</feature>
<dbReference type="InParanoid" id="A0A2N3NID7"/>